<reference evidence="3" key="1">
    <citation type="submission" date="2022-11" db="UniProtKB">
        <authorList>
            <consortium name="WormBaseParasite"/>
        </authorList>
    </citation>
    <scope>IDENTIFICATION</scope>
</reference>
<feature type="compositionally biased region" description="Acidic residues" evidence="1">
    <location>
        <begin position="31"/>
        <end position="41"/>
    </location>
</feature>
<proteinExistence type="predicted"/>
<organism evidence="2 3">
    <name type="scientific">Romanomermis culicivorax</name>
    <name type="common">Nematode worm</name>
    <dbReference type="NCBI Taxonomy" id="13658"/>
    <lineage>
        <taxon>Eukaryota</taxon>
        <taxon>Metazoa</taxon>
        <taxon>Ecdysozoa</taxon>
        <taxon>Nematoda</taxon>
        <taxon>Enoplea</taxon>
        <taxon>Dorylaimia</taxon>
        <taxon>Mermithida</taxon>
        <taxon>Mermithoidea</taxon>
        <taxon>Mermithidae</taxon>
        <taxon>Romanomermis</taxon>
    </lineage>
</organism>
<dbReference type="AlphaFoldDB" id="A0A915IJN3"/>
<dbReference type="Proteomes" id="UP000887565">
    <property type="component" value="Unplaced"/>
</dbReference>
<protein>
    <submittedName>
        <fullName evidence="3">Uncharacterized protein</fullName>
    </submittedName>
</protein>
<evidence type="ECO:0000256" key="1">
    <source>
        <dbReference type="SAM" id="MobiDB-lite"/>
    </source>
</evidence>
<dbReference type="WBParaSite" id="nRc.2.0.1.t14020-RA">
    <property type="protein sequence ID" value="nRc.2.0.1.t14020-RA"/>
    <property type="gene ID" value="nRc.2.0.1.g14020"/>
</dbReference>
<feature type="compositionally biased region" description="Basic and acidic residues" evidence="1">
    <location>
        <begin position="64"/>
        <end position="89"/>
    </location>
</feature>
<feature type="compositionally biased region" description="Acidic residues" evidence="1">
    <location>
        <begin position="48"/>
        <end position="63"/>
    </location>
</feature>
<accession>A0A915IJN3</accession>
<keyword evidence="2" id="KW-1185">Reference proteome</keyword>
<name>A0A915IJN3_ROMCU</name>
<evidence type="ECO:0000313" key="3">
    <source>
        <dbReference type="WBParaSite" id="nRc.2.0.1.t14020-RA"/>
    </source>
</evidence>
<sequence>MDEDEDDIHIEILDDITSDKEEMVVLEDLEDITSKEEEEEEKTLNNDILDEEGTISDYEADENEQFKTHTPHSSDKEEIYEPVEIGRRV</sequence>
<evidence type="ECO:0000313" key="2">
    <source>
        <dbReference type="Proteomes" id="UP000887565"/>
    </source>
</evidence>
<feature type="region of interest" description="Disordered" evidence="1">
    <location>
        <begin position="31"/>
        <end position="89"/>
    </location>
</feature>